<feature type="compositionally biased region" description="Low complexity" evidence="1">
    <location>
        <begin position="49"/>
        <end position="60"/>
    </location>
</feature>
<reference evidence="2" key="1">
    <citation type="journal article" date="2018" name="DNA Res.">
        <title>Multiple hybrid de novo genome assembly of finger millet, an orphan allotetraploid crop.</title>
        <authorList>
            <person name="Hatakeyama M."/>
            <person name="Aluri S."/>
            <person name="Balachadran M.T."/>
            <person name="Sivarajan S.R."/>
            <person name="Patrignani A."/>
            <person name="Gruter S."/>
            <person name="Poveda L."/>
            <person name="Shimizu-Inatsugi R."/>
            <person name="Baeten J."/>
            <person name="Francoijs K.J."/>
            <person name="Nataraja K.N."/>
            <person name="Reddy Y.A.N."/>
            <person name="Phadnis S."/>
            <person name="Ravikumar R.L."/>
            <person name="Schlapbach R."/>
            <person name="Sreeman S.M."/>
            <person name="Shimizu K.K."/>
        </authorList>
    </citation>
    <scope>NUCLEOTIDE SEQUENCE</scope>
</reference>
<protein>
    <submittedName>
        <fullName evidence="2">Uncharacterized protein</fullName>
    </submittedName>
</protein>
<name>A0AAV5DGQ6_ELECO</name>
<reference evidence="2" key="2">
    <citation type="submission" date="2021-12" db="EMBL/GenBank/DDBJ databases">
        <title>Resequencing data analysis of finger millet.</title>
        <authorList>
            <person name="Hatakeyama M."/>
            <person name="Aluri S."/>
            <person name="Balachadran M.T."/>
            <person name="Sivarajan S.R."/>
            <person name="Poveda L."/>
            <person name="Shimizu-Inatsugi R."/>
            <person name="Schlapbach R."/>
            <person name="Sreeman S.M."/>
            <person name="Shimizu K.K."/>
        </authorList>
    </citation>
    <scope>NUCLEOTIDE SEQUENCE</scope>
</reference>
<evidence type="ECO:0000256" key="1">
    <source>
        <dbReference type="SAM" id="MobiDB-lite"/>
    </source>
</evidence>
<sequence length="186" mass="18927">MRGDRGAGVTSRRPEEERNTAALSCRRRGQRGAGEASALEEVDKASVGRRPAASLRPRLAVVRSKRAARHGTASLGGTVGTASVSLGGTASRGSRGRRPAGEKVSGRGESEELRPAAPAAGRTPACSSSGTGAGRRQGASSAARVSGDVGGELRRRRRRAGRGNERAAAGVGLTGLRPAGLVNCRP</sequence>
<proteinExistence type="predicted"/>
<feature type="compositionally biased region" description="Low complexity" evidence="1">
    <location>
        <begin position="115"/>
        <end position="147"/>
    </location>
</feature>
<gene>
    <name evidence="2" type="primary">ga27528</name>
    <name evidence="2" type="ORF">PR202_ga27528</name>
</gene>
<evidence type="ECO:0000313" key="2">
    <source>
        <dbReference type="EMBL" id="GJN09514.1"/>
    </source>
</evidence>
<dbReference type="EMBL" id="BQKI01000016">
    <property type="protein sequence ID" value="GJN09514.1"/>
    <property type="molecule type" value="Genomic_DNA"/>
</dbReference>
<accession>A0AAV5DGQ6</accession>
<feature type="compositionally biased region" description="Basic and acidic residues" evidence="1">
    <location>
        <begin position="99"/>
        <end position="114"/>
    </location>
</feature>
<organism evidence="2 3">
    <name type="scientific">Eleusine coracana subsp. coracana</name>
    <dbReference type="NCBI Taxonomy" id="191504"/>
    <lineage>
        <taxon>Eukaryota</taxon>
        <taxon>Viridiplantae</taxon>
        <taxon>Streptophyta</taxon>
        <taxon>Embryophyta</taxon>
        <taxon>Tracheophyta</taxon>
        <taxon>Spermatophyta</taxon>
        <taxon>Magnoliopsida</taxon>
        <taxon>Liliopsida</taxon>
        <taxon>Poales</taxon>
        <taxon>Poaceae</taxon>
        <taxon>PACMAD clade</taxon>
        <taxon>Chloridoideae</taxon>
        <taxon>Cynodonteae</taxon>
        <taxon>Eleusininae</taxon>
        <taxon>Eleusine</taxon>
    </lineage>
</organism>
<evidence type="ECO:0000313" key="3">
    <source>
        <dbReference type="Proteomes" id="UP001054889"/>
    </source>
</evidence>
<feature type="region of interest" description="Disordered" evidence="1">
    <location>
        <begin position="1"/>
        <end position="173"/>
    </location>
</feature>
<dbReference type="Proteomes" id="UP001054889">
    <property type="component" value="Unassembled WGS sequence"/>
</dbReference>
<dbReference type="AlphaFoldDB" id="A0AAV5DGQ6"/>
<keyword evidence="3" id="KW-1185">Reference proteome</keyword>
<comment type="caution">
    <text evidence="2">The sequence shown here is derived from an EMBL/GenBank/DDBJ whole genome shotgun (WGS) entry which is preliminary data.</text>
</comment>